<dbReference type="Gene3D" id="3.30.60.30">
    <property type="match status" value="1"/>
</dbReference>
<dbReference type="InterPro" id="IPR036058">
    <property type="entry name" value="Kazal_dom_sf"/>
</dbReference>
<name>A0A8C6VI58_NAJNA</name>
<organism evidence="2 3">
    <name type="scientific">Naja naja</name>
    <name type="common">Indian cobra</name>
    <dbReference type="NCBI Taxonomy" id="35670"/>
    <lineage>
        <taxon>Eukaryota</taxon>
        <taxon>Metazoa</taxon>
        <taxon>Chordata</taxon>
        <taxon>Craniata</taxon>
        <taxon>Vertebrata</taxon>
        <taxon>Euteleostomi</taxon>
        <taxon>Lepidosauria</taxon>
        <taxon>Squamata</taxon>
        <taxon>Bifurcata</taxon>
        <taxon>Unidentata</taxon>
        <taxon>Episquamata</taxon>
        <taxon>Toxicofera</taxon>
        <taxon>Serpentes</taxon>
        <taxon>Colubroidea</taxon>
        <taxon>Elapidae</taxon>
        <taxon>Elapinae</taxon>
        <taxon>Naja</taxon>
    </lineage>
</organism>
<dbReference type="SUPFAM" id="SSF100895">
    <property type="entry name" value="Kazal-type serine protease inhibitors"/>
    <property type="match status" value="1"/>
</dbReference>
<dbReference type="Proteomes" id="UP000694559">
    <property type="component" value="Unplaced"/>
</dbReference>
<dbReference type="InterPro" id="IPR002350">
    <property type="entry name" value="Kazal_dom"/>
</dbReference>
<dbReference type="CDD" id="cd00104">
    <property type="entry name" value="KAZAL_FS"/>
    <property type="match status" value="1"/>
</dbReference>
<dbReference type="PROSITE" id="PS51465">
    <property type="entry name" value="KAZAL_2"/>
    <property type="match status" value="1"/>
</dbReference>
<reference evidence="2" key="2">
    <citation type="submission" date="2025-09" db="UniProtKB">
        <authorList>
            <consortium name="Ensembl"/>
        </authorList>
    </citation>
    <scope>IDENTIFICATION</scope>
</reference>
<feature type="domain" description="Kazal-like" evidence="1">
    <location>
        <begin position="1"/>
        <end position="50"/>
    </location>
</feature>
<dbReference type="Pfam" id="PF00050">
    <property type="entry name" value="Kazal_1"/>
    <property type="match status" value="1"/>
</dbReference>
<proteinExistence type="predicted"/>
<evidence type="ECO:0000259" key="1">
    <source>
        <dbReference type="PROSITE" id="PS51465"/>
    </source>
</evidence>
<evidence type="ECO:0000313" key="3">
    <source>
        <dbReference type="Proteomes" id="UP000694559"/>
    </source>
</evidence>
<dbReference type="OrthoDB" id="328123at2759"/>
<reference evidence="2" key="1">
    <citation type="submission" date="2025-08" db="UniProtKB">
        <authorList>
            <consortium name="Ensembl"/>
        </authorList>
    </citation>
    <scope>IDENTIFICATION</scope>
</reference>
<keyword evidence="3" id="KW-1185">Reference proteome</keyword>
<dbReference type="Ensembl" id="ENSNNAT00000002906.1">
    <property type="protein sequence ID" value="ENSNNAP00000002764.1"/>
    <property type="gene ID" value="ENSNNAG00000001918.1"/>
</dbReference>
<dbReference type="GeneTree" id="ENSGT01010000228740"/>
<dbReference type="PROSITE" id="PS00282">
    <property type="entry name" value="KAZAL_1"/>
    <property type="match status" value="1"/>
</dbReference>
<dbReference type="AlphaFoldDB" id="A0A8C6VI58"/>
<protein>
    <recommendedName>
        <fullName evidence="1">Kazal-like domain-containing protein</fullName>
    </recommendedName>
</protein>
<sequence>SVPPSRHLQLSQFLSGCPRIYHPLCGTDNVTYPNICQFCKARKISGGCYFHRTDEKAPDNFNDQGFSKKMDFSEGDLILVLS</sequence>
<evidence type="ECO:0000313" key="2">
    <source>
        <dbReference type="Ensembl" id="ENSNNAP00000002764.1"/>
    </source>
</evidence>
<dbReference type="SMART" id="SM00280">
    <property type="entry name" value="KAZAL"/>
    <property type="match status" value="1"/>
</dbReference>
<accession>A0A8C6VI58</accession>